<keyword evidence="10" id="KW-1185">Reference proteome</keyword>
<dbReference type="GO" id="GO:0005886">
    <property type="term" value="C:plasma membrane"/>
    <property type="evidence" value="ECO:0007669"/>
    <property type="project" value="UniProtKB-SubCell"/>
</dbReference>
<dbReference type="GO" id="GO:0008324">
    <property type="term" value="F:monoatomic cation transmembrane transporter activity"/>
    <property type="evidence" value="ECO:0007669"/>
    <property type="project" value="InterPro"/>
</dbReference>
<dbReference type="Gene3D" id="1.20.1600.10">
    <property type="entry name" value="Outer membrane efflux proteins (OEP)"/>
    <property type="match status" value="1"/>
</dbReference>
<dbReference type="InterPro" id="IPR027463">
    <property type="entry name" value="AcrB_DN_DC_subdom"/>
</dbReference>
<dbReference type="SUPFAM" id="SSF56954">
    <property type="entry name" value="Outer membrane efflux proteins (OEP)"/>
    <property type="match status" value="1"/>
</dbReference>
<evidence type="ECO:0000256" key="8">
    <source>
        <dbReference type="SAM" id="Phobius"/>
    </source>
</evidence>
<keyword evidence="7 8" id="KW-0472">Membrane</keyword>
<dbReference type="Gene3D" id="1.20.1640.10">
    <property type="entry name" value="Multidrug efflux transporter AcrB transmembrane domain"/>
    <property type="match status" value="2"/>
</dbReference>
<feature type="transmembrane region" description="Helical" evidence="8">
    <location>
        <begin position="870"/>
        <end position="889"/>
    </location>
</feature>
<dbReference type="RefSeq" id="WP_104715977.1">
    <property type="nucleotide sequence ID" value="NZ_PTRA01000009.1"/>
</dbReference>
<dbReference type="Gene3D" id="3.30.70.1320">
    <property type="entry name" value="Multidrug efflux transporter AcrB pore domain like"/>
    <property type="match status" value="1"/>
</dbReference>
<name>A0A2S7IF40_9BACT</name>
<dbReference type="NCBIfam" id="TIGR00914">
    <property type="entry name" value="2A0601"/>
    <property type="match status" value="1"/>
</dbReference>
<keyword evidence="5 8" id="KW-0812">Transmembrane</keyword>
<dbReference type="Pfam" id="PF00873">
    <property type="entry name" value="ACR_tran"/>
    <property type="match status" value="1"/>
</dbReference>
<evidence type="ECO:0000313" key="10">
    <source>
        <dbReference type="Proteomes" id="UP000239590"/>
    </source>
</evidence>
<dbReference type="OrthoDB" id="636130at2"/>
<keyword evidence="6 8" id="KW-1133">Transmembrane helix</keyword>
<feature type="transmembrane region" description="Helical" evidence="8">
    <location>
        <begin position="967"/>
        <end position="988"/>
    </location>
</feature>
<dbReference type="GO" id="GO:0015562">
    <property type="term" value="F:efflux transmembrane transporter activity"/>
    <property type="evidence" value="ECO:0007669"/>
    <property type="project" value="InterPro"/>
</dbReference>
<dbReference type="EMBL" id="PTRA01000009">
    <property type="protein sequence ID" value="PQA53379.1"/>
    <property type="molecule type" value="Genomic_DNA"/>
</dbReference>
<dbReference type="GO" id="GO:0042910">
    <property type="term" value="F:xenobiotic transmembrane transporter activity"/>
    <property type="evidence" value="ECO:0007669"/>
    <property type="project" value="TreeGrafter"/>
</dbReference>
<protein>
    <submittedName>
        <fullName evidence="9">CusA/CzcA family heavy metal efflux RND transporter</fullName>
    </submittedName>
</protein>
<evidence type="ECO:0000256" key="4">
    <source>
        <dbReference type="ARBA" id="ARBA00022475"/>
    </source>
</evidence>
<evidence type="ECO:0000313" key="9">
    <source>
        <dbReference type="EMBL" id="PQA53379.1"/>
    </source>
</evidence>
<feature type="transmembrane region" description="Helical" evidence="8">
    <location>
        <begin position="925"/>
        <end position="946"/>
    </location>
</feature>
<dbReference type="Gene3D" id="3.30.2090.10">
    <property type="entry name" value="Multidrug efflux transporter AcrB TolC docking domain, DN and DC subdomains"/>
    <property type="match status" value="2"/>
</dbReference>
<evidence type="ECO:0000256" key="7">
    <source>
        <dbReference type="ARBA" id="ARBA00023136"/>
    </source>
</evidence>
<keyword evidence="4" id="KW-1003">Cell membrane</keyword>
<feature type="transmembrane region" description="Helical" evidence="8">
    <location>
        <begin position="529"/>
        <end position="550"/>
    </location>
</feature>
<feature type="transmembrane region" description="Helical" evidence="8">
    <location>
        <begin position="1000"/>
        <end position="1026"/>
    </location>
</feature>
<sequence length="1432" mass="157821">MLHALIGFSIRNKLVVALGVLALMAWGGYAFTQLPIDANPDITNNQVQVVTQSSSLAAQEMEQFITFPLETSLRNIPGVTEIRSVSRFGLSVITVVFSDAVDTYLARQLVSEKIKESEQALMATEAAPQMAPITTGLGEIYQYVLRAAPGYQDQYDATELRTIQDWTIKRQLAGVSGVVDVSSMGGYLKQYEVSVNPEKLRGLNVTIAELFMALATNNANTGGSYIEKGPEAFFIRGEGMVHNAEEIGQIVVKTINQTPLLVKDIADVRIGHAVRYGALTRNGEGEVVGGTVLMLKGASSEKTIKAVKQRMDEIRLTLPKGLVIEPFLDRTVLIDKAIHTVAKNLVEGGVIVIIVLLVLLGNLRAGLIVASVIPLCMLFALGLMHTFGVSANLMSLGAIDFGLLVDGAVIIIEGMIFYLVQQKGLLQESMDKVARKSAQRMMQSALFGQLIILIVYFPILSLTGIEGKMFRPMALTVGFALLGAMLLCITYVPMMAAAFLKPDTQESVLSEKIMHGLHRIYDPLIRRALRYRAGVLGGSLVLLSVSVWVFTRMGGEFIPNLDEGDLAISLTLKPGSSLSQTIETSTKIERILKTSFPEVAEVVSKIGTAEIPTDPMPIEAGDIIVRLKEPKEWVTTKSKADLVEKMEAALSTLPGVNLEFTQPIQLRFNELMTGVKSDVAVKVYGEDLDTLFSRANQMAGVMSKVRGVADLKVEQIVGLPQMLVSYNRARLAEYGMNVSALNQILKTAFAGEATGVVFEGEKRFDLVVRLDSTHRQDISDIRQMYVDLPNGNQVPLEELASIRYSNAPMQISRDNARRRITIGVNVRGRDVEGLVGEIQQVLTEKVKLPPNYSITYGGQFENLVKAKSRLLVAVPVSLLLIFVLLFFTFGSIKQALMIYSAIPLSAIGGIWALELRGLPFSISAGVGFIALFGIAVLNGIVLISYFNELKAEGSTNLWRRVLRGTSVRFRPVVMTAAVASLGFLPMALSTTAGAEVQRPLATVVIGGLVSATLLTLIILPILYSYLDEPWKVSRKTSVTGLMLGLLILGNLPASAQALTLEQALTQALDRNQHLKSADVSVQVQEKLRRSAFDVPKTTLDFQRGQIQGVYPDYTFNAVQSIALPAFYQAQRRWQERQVDIARQNYRITRKELIREVKRAYHDLLLLHARLSVLQQQDSVFTKAAYAAGVRFRTGESNRLEEVTAQARQRDIQTQIRSIKTQISMARQALGIWLGQPEGVRIDTTQAIRIASRLSTPLTPDLNPELQLLASQRQAEEQRVEVEKKRALPELRLGYLNQSFEGSGGFQAVQLGVSIPLVAGWYRSRTEAARLSAQATQVEYDYQLSRFEGLAAIHQQEVVRTAQNLDYYLQTALPQAEFILTNAQKSYLAGEIEYVEFVQASLQAWQIKEQYLDQVWAYNHAVIELESLVLPID</sequence>
<dbReference type="InterPro" id="IPR001036">
    <property type="entry name" value="Acrflvin-R"/>
</dbReference>
<feature type="transmembrane region" description="Helical" evidence="8">
    <location>
        <begin position="401"/>
        <end position="420"/>
    </location>
</feature>
<comment type="similarity">
    <text evidence="2">Belongs to the resistance-nodulation-cell division (RND) (TC 2.A.6) family.</text>
</comment>
<feature type="transmembrane region" description="Helical" evidence="8">
    <location>
        <begin position="896"/>
        <end position="913"/>
    </location>
</feature>
<comment type="caution">
    <text evidence="9">The sequence shown here is derived from an EMBL/GenBank/DDBJ whole genome shotgun (WGS) entry which is preliminary data.</text>
</comment>
<evidence type="ECO:0000256" key="1">
    <source>
        <dbReference type="ARBA" id="ARBA00004651"/>
    </source>
</evidence>
<gene>
    <name evidence="9" type="ORF">C5O19_24335</name>
</gene>
<dbReference type="SUPFAM" id="SSF82693">
    <property type="entry name" value="Multidrug efflux transporter AcrB pore domain, PN1, PN2, PC1 and PC2 subdomains"/>
    <property type="match status" value="3"/>
</dbReference>
<dbReference type="PRINTS" id="PR00702">
    <property type="entry name" value="ACRIFLAVINRP"/>
</dbReference>
<evidence type="ECO:0000256" key="6">
    <source>
        <dbReference type="ARBA" id="ARBA00022989"/>
    </source>
</evidence>
<feature type="transmembrane region" description="Helical" evidence="8">
    <location>
        <begin position="441"/>
        <end position="459"/>
    </location>
</feature>
<feature type="transmembrane region" description="Helical" evidence="8">
    <location>
        <begin position="367"/>
        <end position="389"/>
    </location>
</feature>
<dbReference type="PANTHER" id="PTHR32063">
    <property type="match status" value="1"/>
</dbReference>
<dbReference type="SUPFAM" id="SSF82866">
    <property type="entry name" value="Multidrug efflux transporter AcrB transmembrane domain"/>
    <property type="match status" value="2"/>
</dbReference>
<dbReference type="Gene3D" id="3.30.70.1440">
    <property type="entry name" value="Multidrug efflux transporter AcrB pore domain"/>
    <property type="match status" value="1"/>
</dbReference>
<dbReference type="SUPFAM" id="SSF82714">
    <property type="entry name" value="Multidrug efflux transporter AcrB TolC docking domain, DN and DC subdomains"/>
    <property type="match status" value="2"/>
</dbReference>
<evidence type="ECO:0000256" key="2">
    <source>
        <dbReference type="ARBA" id="ARBA00010942"/>
    </source>
</evidence>
<proteinExistence type="inferred from homology"/>
<reference evidence="10" key="1">
    <citation type="submission" date="2018-02" db="EMBL/GenBank/DDBJ databases">
        <title>Genome sequencing of Solimonas sp. HR-BB.</title>
        <authorList>
            <person name="Lee Y."/>
            <person name="Jeon C.O."/>
        </authorList>
    </citation>
    <scope>NUCLEOTIDE SEQUENCE [LARGE SCALE GENOMIC DNA]</scope>
    <source>
        <strain evidence="10">HR-U</strain>
    </source>
</reference>
<dbReference type="InterPro" id="IPR004763">
    <property type="entry name" value="CusA-like"/>
</dbReference>
<evidence type="ECO:0000256" key="5">
    <source>
        <dbReference type="ARBA" id="ARBA00022692"/>
    </source>
</evidence>
<dbReference type="Proteomes" id="UP000239590">
    <property type="component" value="Unassembled WGS sequence"/>
</dbReference>
<dbReference type="Gene3D" id="3.30.70.1430">
    <property type="entry name" value="Multidrug efflux transporter AcrB pore domain"/>
    <property type="match status" value="2"/>
</dbReference>
<feature type="transmembrane region" description="Helical" evidence="8">
    <location>
        <begin position="479"/>
        <end position="500"/>
    </location>
</feature>
<accession>A0A2S7IF40</accession>
<organism evidence="9 10">
    <name type="scientific">Siphonobacter curvatus</name>
    <dbReference type="NCBI Taxonomy" id="2094562"/>
    <lineage>
        <taxon>Bacteria</taxon>
        <taxon>Pseudomonadati</taxon>
        <taxon>Bacteroidota</taxon>
        <taxon>Cytophagia</taxon>
        <taxon>Cytophagales</taxon>
        <taxon>Cytophagaceae</taxon>
        <taxon>Siphonobacter</taxon>
    </lineage>
</organism>
<feature type="transmembrane region" description="Helical" evidence="8">
    <location>
        <begin position="341"/>
        <end position="360"/>
    </location>
</feature>
<dbReference type="PANTHER" id="PTHR32063:SF24">
    <property type="entry name" value="CATION EFFLUX SYSTEM (ACRB_ACRD_ACRF FAMILY)"/>
    <property type="match status" value="1"/>
</dbReference>
<keyword evidence="3" id="KW-0813">Transport</keyword>
<feature type="transmembrane region" description="Helical" evidence="8">
    <location>
        <begin position="1038"/>
        <end position="1058"/>
    </location>
</feature>
<evidence type="ECO:0000256" key="3">
    <source>
        <dbReference type="ARBA" id="ARBA00022448"/>
    </source>
</evidence>
<comment type="subcellular location">
    <subcellularLocation>
        <location evidence="1">Cell membrane</location>
        <topology evidence="1">Multi-pass membrane protein</topology>
    </subcellularLocation>
</comment>